<proteinExistence type="predicted"/>
<feature type="region of interest" description="Disordered" evidence="1">
    <location>
        <begin position="68"/>
        <end position="91"/>
    </location>
</feature>
<organism evidence="2">
    <name type="scientific">Aureobasidium pullulans</name>
    <name type="common">Black yeast</name>
    <name type="synonym">Pullularia pullulans</name>
    <dbReference type="NCBI Taxonomy" id="5580"/>
    <lineage>
        <taxon>Eukaryota</taxon>
        <taxon>Fungi</taxon>
        <taxon>Dikarya</taxon>
        <taxon>Ascomycota</taxon>
        <taxon>Pezizomycotina</taxon>
        <taxon>Dothideomycetes</taxon>
        <taxon>Dothideomycetidae</taxon>
        <taxon>Dothideales</taxon>
        <taxon>Saccotheciaceae</taxon>
        <taxon>Aureobasidium</taxon>
    </lineage>
</organism>
<feature type="non-terminal residue" evidence="2">
    <location>
        <position position="1"/>
    </location>
</feature>
<reference evidence="2" key="1">
    <citation type="submission" date="2018-10" db="EMBL/GenBank/DDBJ databases">
        <title>Fifty Aureobasidium pullulans genomes reveal a recombining polyextremotolerant generalist.</title>
        <authorList>
            <person name="Gostincar C."/>
            <person name="Turk M."/>
            <person name="Zajc J."/>
            <person name="Gunde-Cimerman N."/>
        </authorList>
    </citation>
    <scope>NUCLEOTIDE SEQUENCE [LARGE SCALE GENOMIC DNA]</scope>
    <source>
        <strain evidence="2">EXF-10085</strain>
    </source>
</reference>
<dbReference type="AlphaFoldDB" id="A0A4S9C625"/>
<dbReference type="EMBL" id="QZAS01000048">
    <property type="protein sequence ID" value="THX01420.1"/>
    <property type="molecule type" value="Genomic_DNA"/>
</dbReference>
<evidence type="ECO:0000256" key="1">
    <source>
        <dbReference type="SAM" id="MobiDB-lite"/>
    </source>
</evidence>
<accession>A0A4S9C625</accession>
<feature type="compositionally biased region" description="Gly residues" evidence="1">
    <location>
        <begin position="75"/>
        <end position="84"/>
    </location>
</feature>
<evidence type="ECO:0000313" key="2">
    <source>
        <dbReference type="EMBL" id="THX01420.1"/>
    </source>
</evidence>
<protein>
    <submittedName>
        <fullName evidence="2">Uncharacterized protein</fullName>
    </submittedName>
</protein>
<name>A0A4S9C625_AURPU</name>
<comment type="caution">
    <text evidence="2">The sequence shown here is derived from an EMBL/GenBank/DDBJ whole genome shotgun (WGS) entry which is preliminary data.</text>
</comment>
<gene>
    <name evidence="2" type="ORF">D6D13_08904</name>
</gene>
<sequence length="91" mass="10391">GQNISQSGGLRGRLRESWEELSDEEFCKTDANPFTGTATSTGWKHGIFRNQLSWVGNRMMKEKWATWMNEKRGGHNIGQKGGQGKMHKRRP</sequence>